<sequence>MTDTEELNALRQELSEMRNEIGALRDKNEIRELQYKYGYYLDKCLYDEVVDLFAENGAATFLNGVFRGKESIRRLMCGWYRELFTQGHNGPVYGFFLDHLLLQDIITVSPDRQTAKGRFRCLMLAGTHESRPQIPGMPRACWEAGIYEHSYVRENGVWKIDVYDYSLLWQADYAQGWSVGGALLPPLEKTYPEDPNGPDELLKETPRVWPETRVVPFHYPHPVTGEDWAGDPVGKRPEGMKDR</sequence>
<evidence type="ECO:0000313" key="3">
    <source>
        <dbReference type="EMBL" id="MFC6036144.1"/>
    </source>
</evidence>
<feature type="region of interest" description="Disordered" evidence="1">
    <location>
        <begin position="224"/>
        <end position="243"/>
    </location>
</feature>
<organism evidence="3 4">
    <name type="scientific">Hyphococcus aureus</name>
    <dbReference type="NCBI Taxonomy" id="2666033"/>
    <lineage>
        <taxon>Bacteria</taxon>
        <taxon>Pseudomonadati</taxon>
        <taxon>Pseudomonadota</taxon>
        <taxon>Alphaproteobacteria</taxon>
        <taxon>Parvularculales</taxon>
        <taxon>Parvularculaceae</taxon>
        <taxon>Hyphococcus</taxon>
    </lineage>
</organism>
<comment type="caution">
    <text evidence="3">The sequence shown here is derived from an EMBL/GenBank/DDBJ whole genome shotgun (WGS) entry which is preliminary data.</text>
</comment>
<dbReference type="RefSeq" id="WP_379882628.1">
    <property type="nucleotide sequence ID" value="NZ_JBHPON010000002.1"/>
</dbReference>
<feature type="compositionally biased region" description="Basic and acidic residues" evidence="1">
    <location>
        <begin position="233"/>
        <end position="243"/>
    </location>
</feature>
<dbReference type="SUPFAM" id="SSF54427">
    <property type="entry name" value="NTF2-like"/>
    <property type="match status" value="1"/>
</dbReference>
<evidence type="ECO:0000313" key="4">
    <source>
        <dbReference type="Proteomes" id="UP001596116"/>
    </source>
</evidence>
<keyword evidence="4" id="KW-1185">Reference proteome</keyword>
<protein>
    <submittedName>
        <fullName evidence="3">Nuclear transport factor 2 family protein</fullName>
    </submittedName>
</protein>
<dbReference type="Pfam" id="PF13577">
    <property type="entry name" value="SnoaL_4"/>
    <property type="match status" value="1"/>
</dbReference>
<accession>A0ABW1KW07</accession>
<gene>
    <name evidence="3" type="ORF">ACFMB1_11360</name>
</gene>
<name>A0ABW1KW07_9PROT</name>
<dbReference type="InterPro" id="IPR032710">
    <property type="entry name" value="NTF2-like_dom_sf"/>
</dbReference>
<proteinExistence type="predicted"/>
<evidence type="ECO:0000259" key="2">
    <source>
        <dbReference type="Pfam" id="PF13577"/>
    </source>
</evidence>
<dbReference type="Proteomes" id="UP001596116">
    <property type="component" value="Unassembled WGS sequence"/>
</dbReference>
<dbReference type="Gene3D" id="3.10.450.50">
    <property type="match status" value="1"/>
</dbReference>
<evidence type="ECO:0000256" key="1">
    <source>
        <dbReference type="SAM" id="MobiDB-lite"/>
    </source>
</evidence>
<dbReference type="EMBL" id="JBHPON010000002">
    <property type="protein sequence ID" value="MFC6036144.1"/>
    <property type="molecule type" value="Genomic_DNA"/>
</dbReference>
<dbReference type="InterPro" id="IPR037401">
    <property type="entry name" value="SnoaL-like"/>
</dbReference>
<feature type="domain" description="SnoaL-like" evidence="2">
    <location>
        <begin position="23"/>
        <end position="161"/>
    </location>
</feature>
<reference evidence="3 4" key="1">
    <citation type="submission" date="2024-09" db="EMBL/GenBank/DDBJ databases">
        <authorList>
            <person name="Zhang Z.-H."/>
        </authorList>
    </citation>
    <scope>NUCLEOTIDE SEQUENCE [LARGE SCALE GENOMIC DNA]</scope>
    <source>
        <strain evidence="3 4">HHTR114</strain>
    </source>
</reference>